<feature type="DNA-binding region" description="OmpR/PhoB-type" evidence="5">
    <location>
        <begin position="10"/>
        <end position="114"/>
    </location>
</feature>
<comment type="caution">
    <text evidence="8">The sequence shown here is derived from an EMBL/GenBank/DDBJ whole genome shotgun (WGS) entry which is preliminary data.</text>
</comment>
<evidence type="ECO:0000259" key="7">
    <source>
        <dbReference type="PROSITE" id="PS51755"/>
    </source>
</evidence>
<dbReference type="SMART" id="SM01043">
    <property type="entry name" value="BTAD"/>
    <property type="match status" value="1"/>
</dbReference>
<accession>A0A1A2ES46</accession>
<keyword evidence="2" id="KW-0805">Transcription regulation</keyword>
<name>A0A1A2ES46_MYCSD</name>
<dbReference type="GO" id="GO:0006355">
    <property type="term" value="P:regulation of DNA-templated transcription"/>
    <property type="evidence" value="ECO:0007669"/>
    <property type="project" value="InterPro"/>
</dbReference>
<dbReference type="SUPFAM" id="SSF48452">
    <property type="entry name" value="TPR-like"/>
    <property type="match status" value="1"/>
</dbReference>
<evidence type="ECO:0000256" key="6">
    <source>
        <dbReference type="SAM" id="MobiDB-lite"/>
    </source>
</evidence>
<dbReference type="PANTHER" id="PTHR35807">
    <property type="entry name" value="TRANSCRIPTIONAL REGULATOR REDD-RELATED"/>
    <property type="match status" value="1"/>
</dbReference>
<dbReference type="InterPro" id="IPR016032">
    <property type="entry name" value="Sig_transdc_resp-reg_C-effctor"/>
</dbReference>
<dbReference type="CDD" id="cd15831">
    <property type="entry name" value="BTAD"/>
    <property type="match status" value="1"/>
</dbReference>
<dbReference type="InterPro" id="IPR036388">
    <property type="entry name" value="WH-like_DNA-bd_sf"/>
</dbReference>
<dbReference type="InterPro" id="IPR051677">
    <property type="entry name" value="AfsR-DnrI-RedD_regulator"/>
</dbReference>
<dbReference type="GO" id="GO:0003677">
    <property type="term" value="F:DNA binding"/>
    <property type="evidence" value="ECO:0007669"/>
    <property type="project" value="UniProtKB-UniRule"/>
</dbReference>
<dbReference type="InterPro" id="IPR005158">
    <property type="entry name" value="BTAD"/>
</dbReference>
<evidence type="ECO:0000256" key="3">
    <source>
        <dbReference type="ARBA" id="ARBA00023125"/>
    </source>
</evidence>
<dbReference type="AlphaFoldDB" id="A0A1A2ES46"/>
<evidence type="ECO:0000313" key="9">
    <source>
        <dbReference type="Proteomes" id="UP000093985"/>
    </source>
</evidence>
<dbReference type="EMBL" id="LZIN01000038">
    <property type="protein sequence ID" value="OBG07314.1"/>
    <property type="molecule type" value="Genomic_DNA"/>
</dbReference>
<feature type="domain" description="OmpR/PhoB-type" evidence="7">
    <location>
        <begin position="10"/>
        <end position="114"/>
    </location>
</feature>
<dbReference type="InterPro" id="IPR027417">
    <property type="entry name" value="P-loop_NTPase"/>
</dbReference>
<dbReference type="Pfam" id="PF00486">
    <property type="entry name" value="Trans_reg_C"/>
    <property type="match status" value="1"/>
</dbReference>
<sequence>MDITETRHTDPAGSIIGVNLAVLGPIRVLRDDAPVDLGTPRQRAVIAALALAQGERVSVETLANRVWGESPPASATATLHSYIGKLRRVLEPGRGPRQTATVLVREHAGYALRIPAIERDDVALQQTVTAARATLTELVDFDRPSAAGHAAERIARVAMALDDRLSYWRCEPYPELGDDPDAVAERVRLADLRAAARELRIVAGLAIGEHDEVVGELAALCAENPLHERWWSLWAVALFRCGRLPDSLAALQTLRAELADELGLDPSEAVRALQSAILRRDPSLGWPAPSPGSTARGPASITTTPSAEQTPRPAPFARPRWPLVGRAPERRRLRAEAEAAAAGTPGVTVVVGEPGAGKTRLLNAFAEDAATLGFRIGVGRCRDTDQPELWPLAEALAGISGRPTTVLYEELTSGSEFTLRDLAVRMTTESASTVPTALVIEDLHWAGPVVIRALTALIERLTDQRLLVITTTRPDPAEGSELQRFLRASARGQGSRIELGPLPVDAVEPLAEAVAGSAIGDDRAHALWHRTGGNTLYLVELLQSAGAPSGTLADVVLERVGSLPAETVEALRAASVLGTTFQTVDLAGMTDTNPGRTIELLEPARRAGIVADTGVGFRFGHVIVQEVIHRSLAGDVRADLHRRAAEVAANGDLNRADVRASVQHHLRGAAPADSGTGWRMLVETAQYARAGAHYDEEAAHLVLALDLQRSDRTASARERYELLMLATDAYRWSGDWQGVSDCVDAATLLVGRLGDPDDRSATAELAARTLSANLDGALWQVRSYGEVHAPVVDALTEVLPQLPSRRTAVRSRALLTLAMELFYSGDMNRIDALVAEALDVARPIDDPRVRVSVQLGAYVARFRPDAAASRAEYLRLARADVELLGDPRLEMMVATLATGLANEFGDADTVWSGIRALTSRLRSAGLGTAEVVLHTVAAPWHAMAGDDDAAVASVLRLHELAVEVRTPNVFEAAQVAAALACLHADRAAESLPMLDGFLQDSRIPAASTVALMLLRAGERERAAAFVETHSLPAERHTFLGSVFAAMSCEIALELDRPDLAADAFGYLRDYSGRMASAGTAAALGPVDLFLAYGAAVTGDATAAAAYADAAADQASRWRLPRIEARISEMRRRHRF</sequence>
<dbReference type="OrthoDB" id="134712at2"/>
<dbReference type="PANTHER" id="PTHR35807:SF1">
    <property type="entry name" value="TRANSCRIPTIONAL REGULATOR REDD"/>
    <property type="match status" value="1"/>
</dbReference>
<feature type="compositionally biased region" description="Polar residues" evidence="6">
    <location>
        <begin position="300"/>
        <end position="309"/>
    </location>
</feature>
<keyword evidence="4" id="KW-0804">Transcription</keyword>
<evidence type="ECO:0000256" key="5">
    <source>
        <dbReference type="PROSITE-ProRule" id="PRU01091"/>
    </source>
</evidence>
<evidence type="ECO:0000256" key="4">
    <source>
        <dbReference type="ARBA" id="ARBA00023163"/>
    </source>
</evidence>
<dbReference type="Pfam" id="PF13191">
    <property type="entry name" value="AAA_16"/>
    <property type="match status" value="1"/>
</dbReference>
<comment type="similarity">
    <text evidence="1">Belongs to the AfsR/DnrI/RedD regulatory family.</text>
</comment>
<dbReference type="SUPFAM" id="SSF52540">
    <property type="entry name" value="P-loop containing nucleoside triphosphate hydrolases"/>
    <property type="match status" value="1"/>
</dbReference>
<dbReference type="InterPro" id="IPR011990">
    <property type="entry name" value="TPR-like_helical_dom_sf"/>
</dbReference>
<dbReference type="GO" id="GO:0000160">
    <property type="term" value="P:phosphorelay signal transduction system"/>
    <property type="evidence" value="ECO:0007669"/>
    <property type="project" value="InterPro"/>
</dbReference>
<evidence type="ECO:0000256" key="1">
    <source>
        <dbReference type="ARBA" id="ARBA00005820"/>
    </source>
</evidence>
<dbReference type="PROSITE" id="PS51755">
    <property type="entry name" value="OMPR_PHOB"/>
    <property type="match status" value="1"/>
</dbReference>
<dbReference type="InterPro" id="IPR041664">
    <property type="entry name" value="AAA_16"/>
</dbReference>
<dbReference type="SUPFAM" id="SSF46894">
    <property type="entry name" value="C-terminal effector domain of the bipartite response regulators"/>
    <property type="match status" value="1"/>
</dbReference>
<dbReference type="CDD" id="cd00383">
    <property type="entry name" value="trans_reg_C"/>
    <property type="match status" value="1"/>
</dbReference>
<dbReference type="Proteomes" id="UP000093985">
    <property type="component" value="Unassembled WGS sequence"/>
</dbReference>
<evidence type="ECO:0000313" key="8">
    <source>
        <dbReference type="EMBL" id="OBG07314.1"/>
    </source>
</evidence>
<proteinExistence type="inferred from homology"/>
<reference evidence="9" key="1">
    <citation type="submission" date="2016-06" db="EMBL/GenBank/DDBJ databases">
        <authorList>
            <person name="Sutton G."/>
            <person name="Brinkac L."/>
            <person name="Sanka R."/>
            <person name="Adams M."/>
            <person name="Lau E."/>
            <person name="Mehaffy C."/>
            <person name="Tameris M."/>
            <person name="Hatherill M."/>
            <person name="Hanekom W."/>
            <person name="Mahomed H."/>
            <person name="Mcshane H."/>
        </authorList>
    </citation>
    <scope>NUCLEOTIDE SEQUENCE [LARGE SCALE GENOMIC DNA]</scope>
    <source>
        <strain evidence="9">852014-51077_SCH5608930-a</strain>
    </source>
</reference>
<dbReference type="InterPro" id="IPR001867">
    <property type="entry name" value="OmpR/PhoB-type_DNA-bd"/>
</dbReference>
<protein>
    <recommendedName>
        <fullName evidence="7">OmpR/PhoB-type domain-containing protein</fullName>
    </recommendedName>
</protein>
<dbReference type="Gene3D" id="1.25.40.10">
    <property type="entry name" value="Tetratricopeptide repeat domain"/>
    <property type="match status" value="1"/>
</dbReference>
<feature type="region of interest" description="Disordered" evidence="6">
    <location>
        <begin position="283"/>
        <end position="320"/>
    </location>
</feature>
<dbReference type="SMART" id="SM00862">
    <property type="entry name" value="Trans_reg_C"/>
    <property type="match status" value="1"/>
</dbReference>
<dbReference type="Gene3D" id="1.10.10.10">
    <property type="entry name" value="Winged helix-like DNA-binding domain superfamily/Winged helix DNA-binding domain"/>
    <property type="match status" value="1"/>
</dbReference>
<gene>
    <name evidence="8" type="ORF">A5771_06615</name>
</gene>
<keyword evidence="3 5" id="KW-0238">DNA-binding</keyword>
<dbReference type="Gene3D" id="3.40.50.300">
    <property type="entry name" value="P-loop containing nucleotide triphosphate hydrolases"/>
    <property type="match status" value="1"/>
</dbReference>
<organism evidence="8 9">
    <name type="scientific">Mycolicibacter sinensis (strain JDM601)</name>
    <name type="common">Mycobacterium sinense</name>
    <dbReference type="NCBI Taxonomy" id="875328"/>
    <lineage>
        <taxon>Bacteria</taxon>
        <taxon>Bacillati</taxon>
        <taxon>Actinomycetota</taxon>
        <taxon>Actinomycetes</taxon>
        <taxon>Mycobacteriales</taxon>
        <taxon>Mycobacteriaceae</taxon>
        <taxon>Mycolicibacter</taxon>
    </lineage>
</organism>
<dbReference type="Pfam" id="PF03704">
    <property type="entry name" value="BTAD"/>
    <property type="match status" value="1"/>
</dbReference>
<evidence type="ECO:0000256" key="2">
    <source>
        <dbReference type="ARBA" id="ARBA00023015"/>
    </source>
</evidence>